<accession>A0ACB8YKG2</accession>
<evidence type="ECO:0000313" key="1">
    <source>
        <dbReference type="EMBL" id="KAI3685970.1"/>
    </source>
</evidence>
<dbReference type="Proteomes" id="UP001056120">
    <property type="component" value="Linkage Group LG27"/>
</dbReference>
<dbReference type="EMBL" id="CM042044">
    <property type="protein sequence ID" value="KAI3685970.1"/>
    <property type="molecule type" value="Genomic_DNA"/>
</dbReference>
<reference evidence="2" key="1">
    <citation type="journal article" date="2022" name="Mol. Ecol. Resour.">
        <title>The genomes of chicory, endive, great burdock and yacon provide insights into Asteraceae palaeo-polyploidization history and plant inulin production.</title>
        <authorList>
            <person name="Fan W."/>
            <person name="Wang S."/>
            <person name="Wang H."/>
            <person name="Wang A."/>
            <person name="Jiang F."/>
            <person name="Liu H."/>
            <person name="Zhao H."/>
            <person name="Xu D."/>
            <person name="Zhang Y."/>
        </authorList>
    </citation>
    <scope>NUCLEOTIDE SEQUENCE [LARGE SCALE GENOMIC DNA]</scope>
    <source>
        <strain evidence="2">cv. Yunnan</strain>
    </source>
</reference>
<comment type="caution">
    <text evidence="1">The sequence shown here is derived from an EMBL/GenBank/DDBJ whole genome shotgun (WGS) entry which is preliminary data.</text>
</comment>
<reference evidence="1 2" key="2">
    <citation type="journal article" date="2022" name="Mol. Ecol. Resour.">
        <title>The genomes of chicory, endive, great burdock and yacon provide insights into Asteraceae paleo-polyploidization history and plant inulin production.</title>
        <authorList>
            <person name="Fan W."/>
            <person name="Wang S."/>
            <person name="Wang H."/>
            <person name="Wang A."/>
            <person name="Jiang F."/>
            <person name="Liu H."/>
            <person name="Zhao H."/>
            <person name="Xu D."/>
            <person name="Zhang Y."/>
        </authorList>
    </citation>
    <scope>NUCLEOTIDE SEQUENCE [LARGE SCALE GENOMIC DNA]</scope>
    <source>
        <strain evidence="2">cv. Yunnan</strain>
        <tissue evidence="1">Leaves</tissue>
    </source>
</reference>
<gene>
    <name evidence="1" type="ORF">L1987_79639</name>
</gene>
<evidence type="ECO:0000313" key="2">
    <source>
        <dbReference type="Proteomes" id="UP001056120"/>
    </source>
</evidence>
<keyword evidence="2" id="KW-1185">Reference proteome</keyword>
<sequence length="117" mass="13380">MDGESNSEVDLKKTKAYDRGNVESSSQRSKIRGCGVGERQRLVTRCRQHHHRLHFHLETERKDSADAAGDRWCQRETAVFGDDRCNPDYQIWMDGPSFQLGLQSSRTPANPQAHLEP</sequence>
<protein>
    <submittedName>
        <fullName evidence="1">Uncharacterized protein</fullName>
    </submittedName>
</protein>
<organism evidence="1 2">
    <name type="scientific">Smallanthus sonchifolius</name>
    <dbReference type="NCBI Taxonomy" id="185202"/>
    <lineage>
        <taxon>Eukaryota</taxon>
        <taxon>Viridiplantae</taxon>
        <taxon>Streptophyta</taxon>
        <taxon>Embryophyta</taxon>
        <taxon>Tracheophyta</taxon>
        <taxon>Spermatophyta</taxon>
        <taxon>Magnoliopsida</taxon>
        <taxon>eudicotyledons</taxon>
        <taxon>Gunneridae</taxon>
        <taxon>Pentapetalae</taxon>
        <taxon>asterids</taxon>
        <taxon>campanulids</taxon>
        <taxon>Asterales</taxon>
        <taxon>Asteraceae</taxon>
        <taxon>Asteroideae</taxon>
        <taxon>Heliantheae alliance</taxon>
        <taxon>Millerieae</taxon>
        <taxon>Smallanthus</taxon>
    </lineage>
</organism>
<name>A0ACB8YKG2_9ASTR</name>
<proteinExistence type="predicted"/>